<feature type="transmembrane region" description="Helical" evidence="1">
    <location>
        <begin position="41"/>
        <end position="59"/>
    </location>
</feature>
<evidence type="ECO:0000313" key="3">
    <source>
        <dbReference type="Proteomes" id="UP000094378"/>
    </source>
</evidence>
<keyword evidence="1" id="KW-0472">Membrane</keyword>
<dbReference type="KEGG" id="shj:SHELI_v1c01300"/>
<sequence length="230" mass="26950">MIFNKLKKSFYLITALYFLVNVQFFGAFFTEIGQFIDKIQIFILIFLIISILIFLIVEFSKFIEKINLNINEIISFKWLVKRENIKDIYNFTSLLIPFVIFKSVTFVLNIALFQGDFSILFVFIGFTSLALILTLTSLVMIIVYISFLKANVKEFREHNLAIFLSNFDIEKRFINRKSLIQIKDGLDFEQTKSYSINIFGKNNQYILKIKSYFSILLNNNKKATTPPNSI</sequence>
<dbReference type="STRING" id="216938.SHELI_v1c01300"/>
<evidence type="ECO:0000256" key="1">
    <source>
        <dbReference type="SAM" id="Phobius"/>
    </source>
</evidence>
<name>A0A1B3SJI0_9MOLU</name>
<dbReference type="Proteomes" id="UP000094378">
    <property type="component" value="Chromosome"/>
</dbReference>
<keyword evidence="1" id="KW-0812">Transmembrane</keyword>
<proteinExistence type="predicted"/>
<dbReference type="AlphaFoldDB" id="A0A1B3SJI0"/>
<feature type="transmembrane region" description="Helical" evidence="1">
    <location>
        <begin position="9"/>
        <end position="29"/>
    </location>
</feature>
<gene>
    <name evidence="2" type="ORF">SHELI_v1c01300</name>
</gene>
<feature type="transmembrane region" description="Helical" evidence="1">
    <location>
        <begin position="119"/>
        <end position="147"/>
    </location>
</feature>
<dbReference type="RefSeq" id="WP_069115865.1">
    <property type="nucleotide sequence ID" value="NZ_CP017015.1"/>
</dbReference>
<dbReference type="EMBL" id="CP017015">
    <property type="protein sequence ID" value="AOG60085.1"/>
    <property type="molecule type" value="Genomic_DNA"/>
</dbReference>
<evidence type="ECO:0000313" key="2">
    <source>
        <dbReference type="EMBL" id="AOG60085.1"/>
    </source>
</evidence>
<protein>
    <submittedName>
        <fullName evidence="2">Uncharacterized protein</fullName>
    </submittedName>
</protein>
<organism evidence="2 3">
    <name type="scientific">Spiroplasma helicoides</name>
    <dbReference type="NCBI Taxonomy" id="216938"/>
    <lineage>
        <taxon>Bacteria</taxon>
        <taxon>Bacillati</taxon>
        <taxon>Mycoplasmatota</taxon>
        <taxon>Mollicutes</taxon>
        <taxon>Entomoplasmatales</taxon>
        <taxon>Spiroplasmataceae</taxon>
        <taxon>Spiroplasma</taxon>
    </lineage>
</organism>
<feature type="transmembrane region" description="Helical" evidence="1">
    <location>
        <begin position="88"/>
        <end position="113"/>
    </location>
</feature>
<accession>A0A1B3SJI0</accession>
<keyword evidence="1" id="KW-1133">Transmembrane helix</keyword>
<keyword evidence="3" id="KW-1185">Reference proteome</keyword>
<reference evidence="2 3" key="1">
    <citation type="submission" date="2016-08" db="EMBL/GenBank/DDBJ databases">
        <title>Complete genome sequence of Spiroplasma helicoides TABS-2 (DSM 22551).</title>
        <authorList>
            <person name="Shen W.-Y."/>
            <person name="Lo W.-S."/>
            <person name="Lai Y.-C."/>
            <person name="Kuo C.-H."/>
        </authorList>
    </citation>
    <scope>NUCLEOTIDE SEQUENCE [LARGE SCALE GENOMIC DNA]</scope>
    <source>
        <strain evidence="2 3">TABS-2</strain>
    </source>
</reference>